<dbReference type="EMBL" id="CM051396">
    <property type="protein sequence ID" value="KAJ4723694.1"/>
    <property type="molecule type" value="Genomic_DNA"/>
</dbReference>
<sequence length="383" mass="43665">MFTLQFLPPLAFPPHMTTSRFSKCSVPTTFYSGSKDAKCWRKPSSARASKVEVSPEKIETFQSMENWARDNILPILKPVETSWQPQDFLPDPLSDGFLEQVNELRERTKEVPDELFVILAGNMITEESLPTVQSLLSSMETFQDDETGLNQKAWAIWNKGWAAEESRHGDLLNKYLYLSGRVDVKQIGKTIQYLIGSGMDVGVGRNPYLLSIYTSYQERATFISHANTAKLAMQHGDKKLAQICGTIAGDEKRHEIAYSRIVGKVFELDPDGMMIAFADMMKKNIRMPGHLMYDGHDFNLFQQFSNVTVRNGIYTARDYIHVLEHLVNIWNVEKLIGLSSEGREAQDYVCELPKKLKTIEERVQTRAEKAPAVPFSWINQREV</sequence>
<evidence type="ECO:0000313" key="1">
    <source>
        <dbReference type="EMBL" id="KAJ4723694.1"/>
    </source>
</evidence>
<reference evidence="1 2" key="1">
    <citation type="journal article" date="2023" name="Science">
        <title>Complex scaffold remodeling in plant triterpene biosynthesis.</title>
        <authorList>
            <person name="De La Pena R."/>
            <person name="Hodgson H."/>
            <person name="Liu J.C."/>
            <person name="Stephenson M.J."/>
            <person name="Martin A.C."/>
            <person name="Owen C."/>
            <person name="Harkess A."/>
            <person name="Leebens-Mack J."/>
            <person name="Jimenez L.E."/>
            <person name="Osbourn A."/>
            <person name="Sattely E.S."/>
        </authorList>
    </citation>
    <scope>NUCLEOTIDE SEQUENCE [LARGE SCALE GENOMIC DNA]</scope>
    <source>
        <strain evidence="2">cv. JPN11</strain>
        <tissue evidence="1">Leaf</tissue>
    </source>
</reference>
<gene>
    <name evidence="1" type="ORF">OWV82_007030</name>
</gene>
<organism evidence="1 2">
    <name type="scientific">Melia azedarach</name>
    <name type="common">Chinaberry tree</name>
    <dbReference type="NCBI Taxonomy" id="155640"/>
    <lineage>
        <taxon>Eukaryota</taxon>
        <taxon>Viridiplantae</taxon>
        <taxon>Streptophyta</taxon>
        <taxon>Embryophyta</taxon>
        <taxon>Tracheophyta</taxon>
        <taxon>Spermatophyta</taxon>
        <taxon>Magnoliopsida</taxon>
        <taxon>eudicotyledons</taxon>
        <taxon>Gunneridae</taxon>
        <taxon>Pentapetalae</taxon>
        <taxon>rosids</taxon>
        <taxon>malvids</taxon>
        <taxon>Sapindales</taxon>
        <taxon>Meliaceae</taxon>
        <taxon>Melia</taxon>
    </lineage>
</organism>
<name>A0ACC1YKM7_MELAZ</name>
<proteinExistence type="predicted"/>
<evidence type="ECO:0000313" key="2">
    <source>
        <dbReference type="Proteomes" id="UP001164539"/>
    </source>
</evidence>
<keyword evidence="2" id="KW-1185">Reference proteome</keyword>
<protein>
    <submittedName>
        <fullName evidence="1">Acyl-[acyl-carrier-protein] desaturase</fullName>
    </submittedName>
</protein>
<comment type="caution">
    <text evidence="1">The sequence shown here is derived from an EMBL/GenBank/DDBJ whole genome shotgun (WGS) entry which is preliminary data.</text>
</comment>
<dbReference type="Proteomes" id="UP001164539">
    <property type="component" value="Chromosome 3"/>
</dbReference>
<accession>A0ACC1YKM7</accession>